<dbReference type="eggNOG" id="ENOG5031IZZ">
    <property type="taxonomic scope" value="Bacteria"/>
</dbReference>
<dbReference type="STRING" id="371042.NG99_15385"/>
<dbReference type="RefSeq" id="WP_034894747.1">
    <property type="nucleotide sequence ID" value="NZ_JRUQ01000044.1"/>
</dbReference>
<dbReference type="Pfam" id="PF13989">
    <property type="entry name" value="YejG"/>
    <property type="match status" value="1"/>
</dbReference>
<protein>
    <recommendedName>
        <fullName evidence="3">YejG-like protein</fullName>
    </recommendedName>
</protein>
<dbReference type="EMBL" id="JRUQ01000044">
    <property type="protein sequence ID" value="KGT91751.1"/>
    <property type="molecule type" value="Genomic_DNA"/>
</dbReference>
<organism evidence="1 2">
    <name type="scientific">Erwinia typographi</name>
    <dbReference type="NCBI Taxonomy" id="371042"/>
    <lineage>
        <taxon>Bacteria</taxon>
        <taxon>Pseudomonadati</taxon>
        <taxon>Pseudomonadota</taxon>
        <taxon>Gammaproteobacteria</taxon>
        <taxon>Enterobacterales</taxon>
        <taxon>Erwiniaceae</taxon>
        <taxon>Erwinia</taxon>
    </lineage>
</organism>
<evidence type="ECO:0008006" key="3">
    <source>
        <dbReference type="Google" id="ProtNLM"/>
    </source>
</evidence>
<dbReference type="Proteomes" id="UP000030351">
    <property type="component" value="Unassembled WGS sequence"/>
</dbReference>
<dbReference type="InterPro" id="IPR020489">
    <property type="entry name" value="Uncharacterised_YejG"/>
</dbReference>
<accession>A0A0A3Z299</accession>
<keyword evidence="2" id="KW-1185">Reference proteome</keyword>
<reference evidence="1 2" key="1">
    <citation type="submission" date="2014-10" db="EMBL/GenBank/DDBJ databases">
        <title>Genome sequence of Erwinia typographi M043b.</title>
        <authorList>
            <person name="Chan K.-G."/>
            <person name="Tan W.-S."/>
        </authorList>
    </citation>
    <scope>NUCLEOTIDE SEQUENCE [LARGE SCALE GENOMIC DNA]</scope>
    <source>
        <strain evidence="1 2">M043b</strain>
    </source>
</reference>
<comment type="caution">
    <text evidence="1">The sequence shown here is derived from an EMBL/GenBank/DDBJ whole genome shotgun (WGS) entry which is preliminary data.</text>
</comment>
<dbReference type="AlphaFoldDB" id="A0A0A3Z299"/>
<evidence type="ECO:0000313" key="2">
    <source>
        <dbReference type="Proteomes" id="UP000030351"/>
    </source>
</evidence>
<sequence>MNTLQHSVVHRLPQSYRWGAGPMGTCVEPLILNSHKADDDLIGLTLLSQSGKQAWEIMQMIKDALTEIQLNCAVVEWAGEPCLFVARHDECAATCRLKNFGVGIAETFRGGSS</sequence>
<dbReference type="OrthoDB" id="6413388at2"/>
<dbReference type="NCBIfam" id="NF008811">
    <property type="entry name" value="PRK11835.1"/>
    <property type="match status" value="1"/>
</dbReference>
<name>A0A0A3Z299_9GAMM</name>
<proteinExistence type="predicted"/>
<gene>
    <name evidence="1" type="ORF">NG99_15385</name>
</gene>
<evidence type="ECO:0000313" key="1">
    <source>
        <dbReference type="EMBL" id="KGT91751.1"/>
    </source>
</evidence>